<evidence type="ECO:0000256" key="5">
    <source>
        <dbReference type="RuleBase" id="RU369093"/>
    </source>
</evidence>
<dbReference type="Gene3D" id="3.30.40.10">
    <property type="entry name" value="Zinc/RING finger domain, C3HC4 (zinc finger)"/>
    <property type="match status" value="1"/>
</dbReference>
<evidence type="ECO:0000256" key="3">
    <source>
        <dbReference type="ARBA" id="ARBA00022679"/>
    </source>
</evidence>
<dbReference type="Pfam" id="PF25598">
    <property type="entry name" value="ARM_PUB"/>
    <property type="match status" value="1"/>
</dbReference>
<comment type="catalytic activity">
    <reaction evidence="1 5">
        <text>S-ubiquitinyl-[E2 ubiquitin-conjugating enzyme]-L-cysteine + [acceptor protein]-L-lysine = [E2 ubiquitin-conjugating enzyme]-L-cysteine + N(6)-ubiquitinyl-[acceptor protein]-L-lysine.</text>
        <dbReference type="EC" id="2.3.2.27"/>
    </reaction>
</comment>
<dbReference type="InterPro" id="IPR011989">
    <property type="entry name" value="ARM-like"/>
</dbReference>
<feature type="domain" description="U-box" evidence="6">
    <location>
        <begin position="5"/>
        <end position="81"/>
    </location>
</feature>
<dbReference type="InterPro" id="IPR016024">
    <property type="entry name" value="ARM-type_fold"/>
</dbReference>
<proteinExistence type="predicted"/>
<comment type="caution">
    <text evidence="7">The sequence shown here is derived from an EMBL/GenBank/DDBJ whole genome shotgun (WGS) entry which is preliminary data.</text>
</comment>
<keyword evidence="3 5" id="KW-0808">Transferase</keyword>
<dbReference type="Proteomes" id="UP000585474">
    <property type="component" value="Unassembled WGS sequence"/>
</dbReference>
<reference evidence="7 8" key="1">
    <citation type="submission" date="2019-07" db="EMBL/GenBank/DDBJ databases">
        <title>De Novo Assembly of kiwifruit Actinidia rufa.</title>
        <authorList>
            <person name="Sugita-Konishi S."/>
            <person name="Sato K."/>
            <person name="Mori E."/>
            <person name="Abe Y."/>
            <person name="Kisaki G."/>
            <person name="Hamano K."/>
            <person name="Suezawa K."/>
            <person name="Otani M."/>
            <person name="Fukuda T."/>
            <person name="Manabe T."/>
            <person name="Gomi K."/>
            <person name="Tabuchi M."/>
            <person name="Akimitsu K."/>
            <person name="Kataoka I."/>
        </authorList>
    </citation>
    <scope>NUCLEOTIDE SEQUENCE [LARGE SCALE GENOMIC DNA]</scope>
    <source>
        <strain evidence="8">cv. Fuchu</strain>
    </source>
</reference>
<protein>
    <recommendedName>
        <fullName evidence="5 6">U-box domain-containing protein</fullName>
        <ecNumber evidence="5">2.3.2.27</ecNumber>
    </recommendedName>
    <alternativeName>
        <fullName evidence="5">RING-type E3 ubiquitin transferase PUB</fullName>
    </alternativeName>
</protein>
<dbReference type="InterPro" id="IPR045210">
    <property type="entry name" value="RING-Ubox_PUB"/>
</dbReference>
<evidence type="ECO:0000313" key="8">
    <source>
        <dbReference type="Proteomes" id="UP000585474"/>
    </source>
</evidence>
<evidence type="ECO:0000256" key="2">
    <source>
        <dbReference type="ARBA" id="ARBA00004906"/>
    </source>
</evidence>
<evidence type="ECO:0000256" key="4">
    <source>
        <dbReference type="ARBA" id="ARBA00022786"/>
    </source>
</evidence>
<dbReference type="GO" id="GO:0006952">
    <property type="term" value="P:defense response"/>
    <property type="evidence" value="ECO:0007669"/>
    <property type="project" value="UniProtKB-ARBA"/>
</dbReference>
<dbReference type="Pfam" id="PF04564">
    <property type="entry name" value="U-box"/>
    <property type="match status" value="1"/>
</dbReference>
<evidence type="ECO:0000256" key="1">
    <source>
        <dbReference type="ARBA" id="ARBA00000900"/>
    </source>
</evidence>
<gene>
    <name evidence="7" type="ORF">Acr_20g0010390</name>
</gene>
<keyword evidence="8" id="KW-1185">Reference proteome</keyword>
<comment type="pathway">
    <text evidence="2 5">Protein modification; protein ubiquitination.</text>
</comment>
<name>A0A7J0GEN4_9ERIC</name>
<dbReference type="SMART" id="SM00504">
    <property type="entry name" value="Ubox"/>
    <property type="match status" value="1"/>
</dbReference>
<dbReference type="CDD" id="cd16664">
    <property type="entry name" value="RING-Ubox_PUB"/>
    <property type="match status" value="1"/>
</dbReference>
<dbReference type="GO" id="GO:0016567">
    <property type="term" value="P:protein ubiquitination"/>
    <property type="evidence" value="ECO:0007669"/>
    <property type="project" value="UniProtKB-UniRule"/>
</dbReference>
<dbReference type="PROSITE" id="PS51698">
    <property type="entry name" value="U_BOX"/>
    <property type="match status" value="1"/>
</dbReference>
<dbReference type="InterPro" id="IPR003613">
    <property type="entry name" value="Ubox_domain"/>
</dbReference>
<dbReference type="EC" id="2.3.2.27" evidence="5"/>
<dbReference type="SUPFAM" id="SSF57850">
    <property type="entry name" value="RING/U-box"/>
    <property type="match status" value="1"/>
</dbReference>
<dbReference type="InterPro" id="IPR045185">
    <property type="entry name" value="PUB22/23/24-like"/>
</dbReference>
<dbReference type="InterPro" id="IPR013083">
    <property type="entry name" value="Znf_RING/FYVE/PHD"/>
</dbReference>
<organism evidence="7 8">
    <name type="scientific">Actinidia rufa</name>
    <dbReference type="NCBI Taxonomy" id="165716"/>
    <lineage>
        <taxon>Eukaryota</taxon>
        <taxon>Viridiplantae</taxon>
        <taxon>Streptophyta</taxon>
        <taxon>Embryophyta</taxon>
        <taxon>Tracheophyta</taxon>
        <taxon>Spermatophyta</taxon>
        <taxon>Magnoliopsida</taxon>
        <taxon>eudicotyledons</taxon>
        <taxon>Gunneridae</taxon>
        <taxon>Pentapetalae</taxon>
        <taxon>asterids</taxon>
        <taxon>Ericales</taxon>
        <taxon>Actinidiaceae</taxon>
        <taxon>Actinidia</taxon>
    </lineage>
</organism>
<dbReference type="PANTHER" id="PTHR22849">
    <property type="entry name" value="WDSAM1 PROTEIN"/>
    <property type="match status" value="1"/>
</dbReference>
<evidence type="ECO:0000259" key="6">
    <source>
        <dbReference type="PROSITE" id="PS51698"/>
    </source>
</evidence>
<dbReference type="FunFam" id="3.30.40.10:FF:000437">
    <property type="entry name" value="RING-type E3 ubiquitin transferase"/>
    <property type="match status" value="1"/>
</dbReference>
<dbReference type="UniPathway" id="UPA00143"/>
<dbReference type="InterPro" id="IPR058678">
    <property type="entry name" value="ARM_PUB"/>
</dbReference>
<dbReference type="AlphaFoldDB" id="A0A7J0GEN4"/>
<dbReference type="Gene3D" id="1.25.10.10">
    <property type="entry name" value="Leucine-rich Repeat Variant"/>
    <property type="match status" value="1"/>
</dbReference>
<evidence type="ECO:0000313" key="7">
    <source>
        <dbReference type="EMBL" id="GFZ09231.1"/>
    </source>
</evidence>
<comment type="function">
    <text evidence="5">Functions as an E3 ubiquitin ligase.</text>
</comment>
<keyword evidence="4 5" id="KW-0833">Ubl conjugation pathway</keyword>
<dbReference type="OrthoDB" id="10064100at2759"/>
<sequence length="418" mass="46321">MGEIEVPPFFLCPISLELMKDPVTVPTGITYDRESIEKWIFSEKNNTCPVTKQAVSDPDMITPNHTLRRLIQSWCILNAPHGVERVPTPKQPVTKSQITNLLKNATSSPHTQLQCLNKLRSMASASETNKRCIESAGGVHFLASLVMKPYPYTNNNESASLLFDDAVELVTKSSDDALSLLHFLQLSELPLIYLSKNNEFIDSLLYIMQNRSYESRAYAILLLGSMLEVAEPMQLIGLKPELFVEIVNILVDQISSNASKGALKLLINVVQWGRNRVKAVEAGAVTVLIDLLLDSPERRACEMIFMALDQMCQCAEGRAELLKHDAGLAVVSKKVLRVSKAASERAVRILLSVAKFSGAKNVVQEMLEVGVVAKLCLVLQVESGNKTKEKAREILMLHSRVWRNSSCVPMSLLASYPS</sequence>
<dbReference type="GO" id="GO:0061630">
    <property type="term" value="F:ubiquitin protein ligase activity"/>
    <property type="evidence" value="ECO:0007669"/>
    <property type="project" value="UniProtKB-UniRule"/>
</dbReference>
<dbReference type="SUPFAM" id="SSF48371">
    <property type="entry name" value="ARM repeat"/>
    <property type="match status" value="1"/>
</dbReference>
<dbReference type="PANTHER" id="PTHR22849:SF132">
    <property type="entry name" value="E3 UBIQUITIN-PROTEIN LIGASE PUB23"/>
    <property type="match status" value="1"/>
</dbReference>
<dbReference type="EMBL" id="BJWL01000020">
    <property type="protein sequence ID" value="GFZ09231.1"/>
    <property type="molecule type" value="Genomic_DNA"/>
</dbReference>
<accession>A0A7J0GEN4</accession>